<dbReference type="AlphaFoldDB" id="A0A165L4J9"/>
<name>A0A165L4J9_EXIGL</name>
<dbReference type="Proteomes" id="UP000077266">
    <property type="component" value="Unassembled WGS sequence"/>
</dbReference>
<dbReference type="Gene3D" id="3.30.710.10">
    <property type="entry name" value="Potassium Channel Kv1.1, Chain A"/>
    <property type="match status" value="1"/>
</dbReference>
<accession>A0A165L4J9</accession>
<keyword evidence="2" id="KW-1185">Reference proteome</keyword>
<sequence length="375" mass="40509">MNGPAHALVVHVRGERFVLDRAMLESDAPNVFTANPAPPTVFQRSPAVFALVVDHLCGYPLPDPLPVPKERLLADARFYGFTRLAAELSTLGSIPPVGWEGKGFCGPIVDLQDVINGSLPPGVALAPKRGIGSMAGTSKDKWLPVVIRATNLPVYFSISLIDSQGSTAGGFRYSTRFCLGLTADQAAALRARYPDMRAAGRPFQFNEFQGHFASWFAAPEPHIPNDGVAMQVNGVSGSCHMVRAWTRSVSMRPYGEGLDPVPLTDENARRFIAQLFPPSPSRSFALPTDTEQWHYWRQSRVLWTSEVLFCLADAALAPSLIAIKGKTAMRLVLGDGWGQDEQPAMLAPQTYCERTMAACSPANAEVTPAGTNSSG</sequence>
<evidence type="ECO:0000313" key="1">
    <source>
        <dbReference type="EMBL" id="KZV97337.1"/>
    </source>
</evidence>
<dbReference type="InterPro" id="IPR011333">
    <property type="entry name" value="SKP1/BTB/POZ_sf"/>
</dbReference>
<dbReference type="SUPFAM" id="SSF54695">
    <property type="entry name" value="POZ domain"/>
    <property type="match status" value="1"/>
</dbReference>
<dbReference type="InParanoid" id="A0A165L4J9"/>
<evidence type="ECO:0008006" key="3">
    <source>
        <dbReference type="Google" id="ProtNLM"/>
    </source>
</evidence>
<gene>
    <name evidence="1" type="ORF">EXIGLDRAFT_703665</name>
</gene>
<evidence type="ECO:0000313" key="2">
    <source>
        <dbReference type="Proteomes" id="UP000077266"/>
    </source>
</evidence>
<reference evidence="1 2" key="1">
    <citation type="journal article" date="2016" name="Mol. Biol. Evol.">
        <title>Comparative Genomics of Early-Diverging Mushroom-Forming Fungi Provides Insights into the Origins of Lignocellulose Decay Capabilities.</title>
        <authorList>
            <person name="Nagy L.G."/>
            <person name="Riley R."/>
            <person name="Tritt A."/>
            <person name="Adam C."/>
            <person name="Daum C."/>
            <person name="Floudas D."/>
            <person name="Sun H."/>
            <person name="Yadav J.S."/>
            <person name="Pangilinan J."/>
            <person name="Larsson K.H."/>
            <person name="Matsuura K."/>
            <person name="Barry K."/>
            <person name="Labutti K."/>
            <person name="Kuo R."/>
            <person name="Ohm R.A."/>
            <person name="Bhattacharya S.S."/>
            <person name="Shirouzu T."/>
            <person name="Yoshinaga Y."/>
            <person name="Martin F.M."/>
            <person name="Grigoriev I.V."/>
            <person name="Hibbett D.S."/>
        </authorList>
    </citation>
    <scope>NUCLEOTIDE SEQUENCE [LARGE SCALE GENOMIC DNA]</scope>
    <source>
        <strain evidence="1 2">HHB12029</strain>
    </source>
</reference>
<dbReference type="STRING" id="1314781.A0A165L4J9"/>
<dbReference type="EMBL" id="KV425931">
    <property type="protein sequence ID" value="KZV97337.1"/>
    <property type="molecule type" value="Genomic_DNA"/>
</dbReference>
<dbReference type="OrthoDB" id="3220222at2759"/>
<proteinExistence type="predicted"/>
<protein>
    <recommendedName>
        <fullName evidence="3">Potassium channel tetramerisation-type BTB domain-containing protein</fullName>
    </recommendedName>
</protein>
<organism evidence="1 2">
    <name type="scientific">Exidia glandulosa HHB12029</name>
    <dbReference type="NCBI Taxonomy" id="1314781"/>
    <lineage>
        <taxon>Eukaryota</taxon>
        <taxon>Fungi</taxon>
        <taxon>Dikarya</taxon>
        <taxon>Basidiomycota</taxon>
        <taxon>Agaricomycotina</taxon>
        <taxon>Agaricomycetes</taxon>
        <taxon>Auriculariales</taxon>
        <taxon>Exidiaceae</taxon>
        <taxon>Exidia</taxon>
    </lineage>
</organism>